<dbReference type="PANTHER" id="PTHR10869:SF236">
    <property type="entry name" value="PROLYL 4-HYDROXYLASE ALPHA SUBUNIT DOMAIN-CONTAINING PROTEIN"/>
    <property type="match status" value="1"/>
</dbReference>
<comment type="caution">
    <text evidence="7">The sequence shown here is derived from an EMBL/GenBank/DDBJ whole genome shotgun (WGS) entry which is preliminary data.</text>
</comment>
<accession>A0ABR6Y9S5</accession>
<feature type="domain" description="Prolyl 4-hydroxylase alpha subunit" evidence="6">
    <location>
        <begin position="8"/>
        <end position="178"/>
    </location>
</feature>
<dbReference type="InterPro" id="IPR006620">
    <property type="entry name" value="Pro_4_hyd_alph"/>
</dbReference>
<dbReference type="SMART" id="SM00702">
    <property type="entry name" value="P4Hc"/>
    <property type="match status" value="1"/>
</dbReference>
<comment type="cofactor">
    <cofactor evidence="1">
        <name>L-ascorbate</name>
        <dbReference type="ChEBI" id="CHEBI:38290"/>
    </cofactor>
</comment>
<evidence type="ECO:0000256" key="4">
    <source>
        <dbReference type="ARBA" id="ARBA00023002"/>
    </source>
</evidence>
<protein>
    <submittedName>
        <fullName evidence="7">2OG-Fe(II) oxygenase</fullName>
    </submittedName>
</protein>
<dbReference type="Proteomes" id="UP000624279">
    <property type="component" value="Unassembled WGS sequence"/>
</dbReference>
<dbReference type="EMBL" id="JACOGA010000005">
    <property type="protein sequence ID" value="MBC3873371.1"/>
    <property type="molecule type" value="Genomic_DNA"/>
</dbReference>
<sequence>MKLVKLEEGVFEIDAFLPVEECDSLIALSEAIGFKQADVQTLSGRQLLTNIRNNERVDYLSNTLAKVYWQKIAELNLPICEGKNAIGISSNFRFYKYQLGQKFSMHRDGRQSIGENETLYTLLVYLNEDCIGGETFFREGNLKVLLKKGLAIIFEHSLWHQGVDVKSGVKYVLRSDIVYGE</sequence>
<dbReference type="InterPro" id="IPR005004">
    <property type="entry name" value="Poxvirus_C4/C10"/>
</dbReference>
<keyword evidence="8" id="KW-1185">Reference proteome</keyword>
<dbReference type="Gene3D" id="2.60.120.620">
    <property type="entry name" value="q2cbj1_9rhob like domain"/>
    <property type="match status" value="1"/>
</dbReference>
<proteinExistence type="predicted"/>
<reference evidence="7 8" key="1">
    <citation type="submission" date="2020-08" db="EMBL/GenBank/DDBJ databases">
        <title>Novel species isolated from subtropical streams in China.</title>
        <authorList>
            <person name="Lu H."/>
        </authorList>
    </citation>
    <scope>NUCLEOTIDE SEQUENCE [LARGE SCALE GENOMIC DNA]</scope>
    <source>
        <strain evidence="7 8">LX15W</strain>
    </source>
</reference>
<name>A0ABR6Y9S5_9BURK</name>
<dbReference type="Pfam" id="PF03336">
    <property type="entry name" value="Pox_C4_C10"/>
    <property type="match status" value="1"/>
</dbReference>
<dbReference type="RefSeq" id="WP_186941400.1">
    <property type="nucleotide sequence ID" value="NZ_JACOGA010000005.1"/>
</dbReference>
<evidence type="ECO:0000256" key="3">
    <source>
        <dbReference type="ARBA" id="ARBA00022964"/>
    </source>
</evidence>
<evidence type="ECO:0000313" key="7">
    <source>
        <dbReference type="EMBL" id="MBC3873371.1"/>
    </source>
</evidence>
<dbReference type="InterPro" id="IPR045054">
    <property type="entry name" value="P4HA-like"/>
</dbReference>
<evidence type="ECO:0000313" key="8">
    <source>
        <dbReference type="Proteomes" id="UP000624279"/>
    </source>
</evidence>
<gene>
    <name evidence="7" type="ORF">H8K55_07225</name>
</gene>
<evidence type="ECO:0000259" key="6">
    <source>
        <dbReference type="SMART" id="SM00702"/>
    </source>
</evidence>
<keyword evidence="4" id="KW-0560">Oxidoreductase</keyword>
<evidence type="ECO:0000256" key="5">
    <source>
        <dbReference type="ARBA" id="ARBA00023004"/>
    </source>
</evidence>
<keyword evidence="2" id="KW-0479">Metal-binding</keyword>
<evidence type="ECO:0000256" key="2">
    <source>
        <dbReference type="ARBA" id="ARBA00022723"/>
    </source>
</evidence>
<dbReference type="PANTHER" id="PTHR10869">
    <property type="entry name" value="PROLYL 4-HYDROXYLASE ALPHA SUBUNIT"/>
    <property type="match status" value="1"/>
</dbReference>
<keyword evidence="3" id="KW-0223">Dioxygenase</keyword>
<evidence type="ECO:0000256" key="1">
    <source>
        <dbReference type="ARBA" id="ARBA00001961"/>
    </source>
</evidence>
<organism evidence="7 8">
    <name type="scientific">Undibacterium flavidum</name>
    <dbReference type="NCBI Taxonomy" id="2762297"/>
    <lineage>
        <taxon>Bacteria</taxon>
        <taxon>Pseudomonadati</taxon>
        <taxon>Pseudomonadota</taxon>
        <taxon>Betaproteobacteria</taxon>
        <taxon>Burkholderiales</taxon>
        <taxon>Oxalobacteraceae</taxon>
        <taxon>Undibacterium</taxon>
    </lineage>
</organism>
<keyword evidence="5" id="KW-0408">Iron</keyword>